<evidence type="ECO:0000256" key="16">
    <source>
        <dbReference type="SAM" id="MobiDB-lite"/>
    </source>
</evidence>
<evidence type="ECO:0000256" key="14">
    <source>
        <dbReference type="PROSITE-ProRule" id="PRU00339"/>
    </source>
</evidence>
<feature type="region of interest" description="Disordered" evidence="16">
    <location>
        <begin position="826"/>
        <end position="865"/>
    </location>
</feature>
<dbReference type="InterPro" id="IPR019734">
    <property type="entry name" value="TPR_rpt"/>
</dbReference>
<gene>
    <name evidence="17" type="primary">LOC109062553</name>
</gene>
<evidence type="ECO:0000256" key="2">
    <source>
        <dbReference type="ARBA" id="ARBA00004245"/>
    </source>
</evidence>
<dbReference type="Pfam" id="PF13181">
    <property type="entry name" value="TPR_8"/>
    <property type="match status" value="1"/>
</dbReference>
<comment type="similarity">
    <text evidence="12">Belongs to the TTC17 family.</text>
</comment>
<organism evidence="17 18">
    <name type="scientific">Cyprinus carpio</name>
    <name type="common">Common carp</name>
    <dbReference type="NCBI Taxonomy" id="7962"/>
    <lineage>
        <taxon>Eukaryota</taxon>
        <taxon>Metazoa</taxon>
        <taxon>Chordata</taxon>
        <taxon>Craniata</taxon>
        <taxon>Vertebrata</taxon>
        <taxon>Euteleostomi</taxon>
        <taxon>Actinopterygii</taxon>
        <taxon>Neopterygii</taxon>
        <taxon>Teleostei</taxon>
        <taxon>Ostariophysi</taxon>
        <taxon>Cypriniformes</taxon>
        <taxon>Cyprinidae</taxon>
        <taxon>Cyprininae</taxon>
        <taxon>Cyprinus</taxon>
    </lineage>
</organism>
<keyword evidence="7 14" id="KW-0802">TPR repeat</keyword>
<evidence type="ECO:0000256" key="15">
    <source>
        <dbReference type="SAM" id="Coils"/>
    </source>
</evidence>
<dbReference type="Pfam" id="PF07719">
    <property type="entry name" value="TPR_2"/>
    <property type="match status" value="1"/>
</dbReference>
<keyword evidence="8 15" id="KW-0175">Coiled coil</keyword>
<keyword evidence="9" id="KW-0472">Membrane</keyword>
<dbReference type="PANTHER" id="PTHR16091">
    <property type="entry name" value="TTC17 PROTEIN"/>
    <property type="match status" value="1"/>
</dbReference>
<dbReference type="PROSITE" id="PS50005">
    <property type="entry name" value="TPR"/>
    <property type="match status" value="2"/>
</dbReference>
<keyword evidence="10" id="KW-0206">Cytoskeleton</keyword>
<dbReference type="InterPro" id="IPR052630">
    <property type="entry name" value="TTC17"/>
</dbReference>
<proteinExistence type="inferred from homology"/>
<evidence type="ECO:0000256" key="7">
    <source>
        <dbReference type="ARBA" id="ARBA00022803"/>
    </source>
</evidence>
<evidence type="ECO:0000256" key="9">
    <source>
        <dbReference type="ARBA" id="ARBA00023136"/>
    </source>
</evidence>
<keyword evidence="4" id="KW-0963">Cytoplasm</keyword>
<evidence type="ECO:0000256" key="12">
    <source>
        <dbReference type="ARBA" id="ARBA00061326"/>
    </source>
</evidence>
<dbReference type="FunFam" id="1.25.40.10:FF:000053">
    <property type="entry name" value="Tetratricopeptide repeat domain 17"/>
    <property type="match status" value="1"/>
</dbReference>
<keyword evidence="3" id="KW-1003">Cell membrane</keyword>
<evidence type="ECO:0000256" key="8">
    <source>
        <dbReference type="ARBA" id="ARBA00023054"/>
    </source>
</evidence>
<feature type="coiled-coil region" evidence="15">
    <location>
        <begin position="345"/>
        <end position="379"/>
    </location>
</feature>
<evidence type="ECO:0000256" key="4">
    <source>
        <dbReference type="ARBA" id="ARBA00022490"/>
    </source>
</evidence>
<dbReference type="InterPro" id="IPR013105">
    <property type="entry name" value="TPR_2"/>
</dbReference>
<evidence type="ECO:0000313" key="18">
    <source>
        <dbReference type="Proteomes" id="UP000694701"/>
    </source>
</evidence>
<dbReference type="FunFam" id="1.25.40.10:FF:000061">
    <property type="entry name" value="Tetratricopeptide repeat domain 17"/>
    <property type="match status" value="1"/>
</dbReference>
<dbReference type="GO" id="GO:0044782">
    <property type="term" value="P:cilium organization"/>
    <property type="evidence" value="ECO:0007669"/>
    <property type="project" value="TreeGrafter"/>
</dbReference>
<evidence type="ECO:0000256" key="11">
    <source>
        <dbReference type="ARBA" id="ARBA00037538"/>
    </source>
</evidence>
<dbReference type="Ensembl" id="ENSCCRT00020022218.1">
    <property type="protein sequence ID" value="ENSCCRP00020020234.1"/>
    <property type="gene ID" value="ENSCCRG00020009532.1"/>
</dbReference>
<dbReference type="Proteomes" id="UP000694701">
    <property type="component" value="Unplaced"/>
</dbReference>
<sequence length="1115" mass="126416">MAGDKSNITGNHSTNKRSWSFSVRGPAFMFICVLLSEPARATTHWVVTEDGKIQQQVDSPLNLKHPHHLVLFMQQETRVNYLKKLEKQLVAQKIHIEENEDRDTGLEQRHYKEDADCVTAKVPLGDLDLYDGTFISLESKDINQEDFLDQISPLPPDLEKPDCAKILDLPYSIHAFQHLRGVQEKVNLTSPLLSKDDPIFTSLSLKLGQSVDEVGHQIHEALLRNSSSWVLYNMASFYWRMKNEPRRAVDCVVRALHFSPRQHKDVALINMANILHRAHFSADAAVLAHAALDLTTDLLTSHYTLGNIYAMLGEYNHSVLCYEQALQAQPGFEQALRRKHAVLCQQKLEQRLEAQHRSLQRTLNELKEYQKQHDHYLRQQEMLDKHKLIQEEQILRNIIHETQMAKEAQLGNHQMCHMGQQKFTLHCPFDLPVRYHRGELFENVHYIQFGEDVSVASSVALVSELSENHMVLWPRRSDCAQRFPTIPPVHLLPTYYLPPESRNFKALNILLESKSPPPSGKTPDCSFKNLVTARDPLDSLDWALEKELSDPHAKIKWEVSFSQMSGARWMMQNEAGLFWRAKGNGTQALACLRQALHSAPPQHRDMPLVNTANLLLHYGLHDEAHELLQQALQINRSEPHTLLSLVNVHLSQGNLTGALAMFRRALTLTVHCPQCRASLPLMRCLQFYPFLYNLQHQACPCKYISHTLTVFLLTFSPVTLLSSAEVVVDSNGSGEASGQDRGREQKTDGMEEEEQDWRLREELIGAFEGALDMNGKTGDLRGIRVLKNDRVMGARGGGPCFGNCEDDEGAEWITFQVKRVKKPKTDTSESWVGEGDVRQGEPTASNSVLEISGPTIPSPGPSERWKDYSSLGWPGPEECQRTRRVDLTTVASTWLAVSAKNIDITEHIDFATPLQEPAVEPVCNANLPASMHTLDHLSGVANRGGIHYTGESQLREVLQNLGKDTFPSQSFEQVGTRIAKVLEKNQTSWVLSSMAALYWRVKGQGKRAIDCLRQALNYAPHHMKDVPLISLANIFQNARLWEDALTVARMAVEIAPHFVVNHFTLANVYIAMEEFEKAMHWYESTLKLQPEFGPAKDRLRTIQCYILSKRDRRAP</sequence>
<dbReference type="SMART" id="SM00028">
    <property type="entry name" value="TPR"/>
    <property type="match status" value="8"/>
</dbReference>
<evidence type="ECO:0000256" key="1">
    <source>
        <dbReference type="ARBA" id="ARBA00004236"/>
    </source>
</evidence>
<dbReference type="SUPFAM" id="SSF48452">
    <property type="entry name" value="TPR-like"/>
    <property type="match status" value="1"/>
</dbReference>
<evidence type="ECO:0000313" key="17">
    <source>
        <dbReference type="Ensembl" id="ENSCCRP00020020234.1"/>
    </source>
</evidence>
<evidence type="ECO:0000256" key="13">
    <source>
        <dbReference type="ARBA" id="ARBA00073935"/>
    </source>
</evidence>
<protein>
    <recommendedName>
        <fullName evidence="13">Tetratricopeptide repeat protein 17</fullName>
    </recommendedName>
</protein>
<name>A0A8C2D1J7_CYPCA</name>
<reference evidence="17" key="1">
    <citation type="submission" date="2025-08" db="UniProtKB">
        <authorList>
            <consortium name="Ensembl"/>
        </authorList>
    </citation>
    <scope>IDENTIFICATION</scope>
</reference>
<dbReference type="GO" id="GO:0030041">
    <property type="term" value="P:actin filament polymerization"/>
    <property type="evidence" value="ECO:0007669"/>
    <property type="project" value="TreeGrafter"/>
</dbReference>
<dbReference type="GO" id="GO:0015629">
    <property type="term" value="C:actin cytoskeleton"/>
    <property type="evidence" value="ECO:0007669"/>
    <property type="project" value="TreeGrafter"/>
</dbReference>
<keyword evidence="5" id="KW-0677">Repeat</keyword>
<dbReference type="GO" id="GO:0005737">
    <property type="term" value="C:cytoplasm"/>
    <property type="evidence" value="ECO:0007669"/>
    <property type="project" value="TreeGrafter"/>
</dbReference>
<dbReference type="FunFam" id="1.25.40.10:FF:000111">
    <property type="entry name" value="tetratricopeptide repeat protein 17 isoform X1"/>
    <property type="match status" value="1"/>
</dbReference>
<comment type="subcellular location">
    <subcellularLocation>
        <location evidence="1">Cell membrane</location>
    </subcellularLocation>
    <subcellularLocation>
        <location evidence="2">Cytoplasm</location>
        <location evidence="2">Cytoskeleton</location>
    </subcellularLocation>
</comment>
<comment type="function">
    <text evidence="11">Plays a role in primary ciliogenesis by modulating actin polymerization.</text>
</comment>
<dbReference type="AlphaFoldDB" id="A0A8C2D1J7"/>
<evidence type="ECO:0000256" key="5">
    <source>
        <dbReference type="ARBA" id="ARBA00022737"/>
    </source>
</evidence>
<evidence type="ECO:0000256" key="10">
    <source>
        <dbReference type="ARBA" id="ARBA00023212"/>
    </source>
</evidence>
<keyword evidence="6" id="KW-0970">Cilium biogenesis/degradation</keyword>
<evidence type="ECO:0000256" key="3">
    <source>
        <dbReference type="ARBA" id="ARBA00022475"/>
    </source>
</evidence>
<dbReference type="InterPro" id="IPR011990">
    <property type="entry name" value="TPR-like_helical_dom_sf"/>
</dbReference>
<dbReference type="Gene3D" id="1.25.40.10">
    <property type="entry name" value="Tetratricopeptide repeat domain"/>
    <property type="match status" value="3"/>
</dbReference>
<accession>A0A8C2D1J7</accession>
<feature type="compositionally biased region" description="Basic and acidic residues" evidence="16">
    <location>
        <begin position="738"/>
        <end position="749"/>
    </location>
</feature>
<dbReference type="GO" id="GO:0005886">
    <property type="term" value="C:plasma membrane"/>
    <property type="evidence" value="ECO:0007669"/>
    <property type="project" value="UniProtKB-SubCell"/>
</dbReference>
<feature type="repeat" description="TPR" evidence="14">
    <location>
        <begin position="1059"/>
        <end position="1092"/>
    </location>
</feature>
<feature type="repeat" description="TPR" evidence="14">
    <location>
        <begin position="299"/>
        <end position="332"/>
    </location>
</feature>
<feature type="region of interest" description="Disordered" evidence="16">
    <location>
        <begin position="730"/>
        <end position="754"/>
    </location>
</feature>
<evidence type="ECO:0000256" key="6">
    <source>
        <dbReference type="ARBA" id="ARBA00022794"/>
    </source>
</evidence>
<dbReference type="Pfam" id="PF13374">
    <property type="entry name" value="TPR_10"/>
    <property type="match status" value="1"/>
</dbReference>
<dbReference type="PANTHER" id="PTHR16091:SF1">
    <property type="entry name" value="TETRATRICOPEPTIDE REPEAT PROTEIN 17"/>
    <property type="match status" value="1"/>
</dbReference>